<dbReference type="PROSITE" id="PS51412">
    <property type="entry name" value="MACPF_2"/>
    <property type="match status" value="1"/>
</dbReference>
<sequence length="473" mass="52529">MKKLFIPFLLLFTIFASCKKTSIENSPTPKLDSASKPPKLATMSSGDGVHDLLGYGYDVTGVYANPISSKFSVIDVARLKADFPTRVESQASTLQDLRLVAGENAQSYLKNLATNVSSSLTLGIFKGSISGSFSDNESFSSKYVYSSFNLIIHQKILRLNASYSILKQYLQPTFEYDIQHNTPEAIVASYGTHVLSDFVLGAKLEALYRSETKKFDRTTAAKAGVDVGIKAIFSINTGYNYSANDTYDNYSQTLNYKTYGGDPTKSLVGSITIGQPVSGINIADWQGSATPQNSQLVDINQGGLIPIYELIDDPAKKAAVMTYVNQYLAANQVNVTPVPIHMFFQTSQVNHVYTANYNDYPYTQNGFVYLGEAFKAYASQIDGTQPVHVFFHPTQKNHLYTINRFDYPYEQNGFTYMGVNFYAYPTQVAGSVAVHCYFSNSQKNHVYTINKYDYPYEANGYAYLGIAFYAKPN</sequence>
<gene>
    <name evidence="3" type="ORF">CLV57_1027</name>
</gene>
<dbReference type="AlphaFoldDB" id="A0A2H9VT96"/>
<evidence type="ECO:0000256" key="1">
    <source>
        <dbReference type="SAM" id="SignalP"/>
    </source>
</evidence>
<name>A0A2H9VT96_9SPHI</name>
<dbReference type="InterPro" id="IPR043708">
    <property type="entry name" value="DUF5648"/>
</dbReference>
<reference evidence="3 4" key="1">
    <citation type="submission" date="2017-11" db="EMBL/GenBank/DDBJ databases">
        <title>Genomic Encyclopedia of Archaeal and Bacterial Type Strains, Phase II (KMG-II): From Individual Species to Whole Genera.</title>
        <authorList>
            <person name="Goeker M."/>
        </authorList>
    </citation>
    <scope>NUCLEOTIDE SEQUENCE [LARGE SCALE GENOMIC DNA]</scope>
    <source>
        <strain evidence="3 4">DSM 28175</strain>
    </source>
</reference>
<evidence type="ECO:0000259" key="2">
    <source>
        <dbReference type="PROSITE" id="PS51412"/>
    </source>
</evidence>
<dbReference type="Proteomes" id="UP000242687">
    <property type="component" value="Unassembled WGS sequence"/>
</dbReference>
<dbReference type="PROSITE" id="PS51257">
    <property type="entry name" value="PROKAR_LIPOPROTEIN"/>
    <property type="match status" value="1"/>
</dbReference>
<keyword evidence="4" id="KW-1185">Reference proteome</keyword>
<dbReference type="Pfam" id="PF18885">
    <property type="entry name" value="DUF5648"/>
    <property type="match status" value="1"/>
</dbReference>
<dbReference type="InterPro" id="IPR020864">
    <property type="entry name" value="MACPF"/>
</dbReference>
<accession>A0A2H9VT96</accession>
<dbReference type="RefSeq" id="WP_100340242.1">
    <property type="nucleotide sequence ID" value="NZ_PGFJ01000001.1"/>
</dbReference>
<feature type="chain" id="PRO_5014156840" evidence="1">
    <location>
        <begin position="20"/>
        <end position="473"/>
    </location>
</feature>
<dbReference type="Pfam" id="PF01823">
    <property type="entry name" value="MACPF"/>
    <property type="match status" value="1"/>
</dbReference>
<proteinExistence type="predicted"/>
<dbReference type="OrthoDB" id="1038436at2"/>
<evidence type="ECO:0000313" key="3">
    <source>
        <dbReference type="EMBL" id="PJJ84029.1"/>
    </source>
</evidence>
<feature type="signal peptide" evidence="1">
    <location>
        <begin position="1"/>
        <end position="19"/>
    </location>
</feature>
<feature type="domain" description="MACPF" evidence="2">
    <location>
        <begin position="14"/>
        <end position="342"/>
    </location>
</feature>
<protein>
    <submittedName>
        <fullName evidence="3">MAC/Perforin domain-containing protein</fullName>
    </submittedName>
</protein>
<dbReference type="EMBL" id="PGFJ01000001">
    <property type="protein sequence ID" value="PJJ84029.1"/>
    <property type="molecule type" value="Genomic_DNA"/>
</dbReference>
<evidence type="ECO:0000313" key="4">
    <source>
        <dbReference type="Proteomes" id="UP000242687"/>
    </source>
</evidence>
<keyword evidence="1" id="KW-0732">Signal</keyword>
<organism evidence="3 4">
    <name type="scientific">Mucilaginibacter auburnensis</name>
    <dbReference type="NCBI Taxonomy" id="1457233"/>
    <lineage>
        <taxon>Bacteria</taxon>
        <taxon>Pseudomonadati</taxon>
        <taxon>Bacteroidota</taxon>
        <taxon>Sphingobacteriia</taxon>
        <taxon>Sphingobacteriales</taxon>
        <taxon>Sphingobacteriaceae</taxon>
        <taxon>Mucilaginibacter</taxon>
    </lineage>
</organism>
<comment type="caution">
    <text evidence="3">The sequence shown here is derived from an EMBL/GenBank/DDBJ whole genome shotgun (WGS) entry which is preliminary data.</text>
</comment>